<proteinExistence type="predicted"/>
<dbReference type="GeneID" id="92088650"/>
<evidence type="ECO:0000313" key="2">
    <source>
        <dbReference type="Proteomes" id="UP001480595"/>
    </source>
</evidence>
<organism evidence="1 2">
    <name type="scientific">Apiospora phragmitis</name>
    <dbReference type="NCBI Taxonomy" id="2905665"/>
    <lineage>
        <taxon>Eukaryota</taxon>
        <taxon>Fungi</taxon>
        <taxon>Dikarya</taxon>
        <taxon>Ascomycota</taxon>
        <taxon>Pezizomycotina</taxon>
        <taxon>Sordariomycetes</taxon>
        <taxon>Xylariomycetidae</taxon>
        <taxon>Amphisphaeriales</taxon>
        <taxon>Apiosporaceae</taxon>
        <taxon>Apiospora</taxon>
    </lineage>
</organism>
<reference evidence="1 2" key="1">
    <citation type="submission" date="2023-01" db="EMBL/GenBank/DDBJ databases">
        <title>Analysis of 21 Apiospora genomes using comparative genomics revels a genus with tremendous synthesis potential of carbohydrate active enzymes and secondary metabolites.</title>
        <authorList>
            <person name="Sorensen T."/>
        </authorList>
    </citation>
    <scope>NUCLEOTIDE SEQUENCE [LARGE SCALE GENOMIC DNA]</scope>
    <source>
        <strain evidence="1 2">CBS 135458</strain>
    </source>
</reference>
<gene>
    <name evidence="1" type="ORF">PG994_004178</name>
</gene>
<sequence length="342" mass="39067">MTDPGKCWPGGIPDHIRSHPEPIKENIKEEIKGWQLFLEENAVGRADHEHPEELDESFEVTQRRRLVSRWASMAQAERDGYQSRAPVHELRRWWWYPHEKLDGPDLGKNGFSHLYRHTKGAEHKFVVCNAAAGPELSPRDMALWAKQRILCFRLDGDDTTTFGELDDDGVGVAIPNCTNTAEGGSPVEPHEFLRWAYLEGADFFGMAMTSRGTVVFQVRDPILFADREALDTGPMLLCSLENNGQVGFSGRTWAAEALYERGRTHEEDRRNMEEMGILELLESFNRYSVGGAPDVWLDYIERYAPGYLDLEEAGTGIAYGYDHSLFRNNERLEQIPFEDFEL</sequence>
<keyword evidence="2" id="KW-1185">Reference proteome</keyword>
<protein>
    <submittedName>
        <fullName evidence="1">Uncharacterized protein</fullName>
    </submittedName>
</protein>
<dbReference type="Proteomes" id="UP001480595">
    <property type="component" value="Unassembled WGS sequence"/>
</dbReference>
<comment type="caution">
    <text evidence="1">The sequence shown here is derived from an EMBL/GenBank/DDBJ whole genome shotgun (WGS) entry which is preliminary data.</text>
</comment>
<dbReference type="EMBL" id="JAQQWL010000005">
    <property type="protein sequence ID" value="KAK8073279.1"/>
    <property type="molecule type" value="Genomic_DNA"/>
</dbReference>
<accession>A0ABR1VTQ9</accession>
<name>A0ABR1VTQ9_9PEZI</name>
<dbReference type="RefSeq" id="XP_066717754.1">
    <property type="nucleotide sequence ID" value="XM_066855587.1"/>
</dbReference>
<evidence type="ECO:0000313" key="1">
    <source>
        <dbReference type="EMBL" id="KAK8073279.1"/>
    </source>
</evidence>